<organism evidence="1">
    <name type="scientific">Brassica napus</name>
    <name type="common">Rape</name>
    <dbReference type="NCBI Taxonomy" id="3708"/>
    <lineage>
        <taxon>Eukaryota</taxon>
        <taxon>Viridiplantae</taxon>
        <taxon>Streptophyta</taxon>
        <taxon>Embryophyta</taxon>
        <taxon>Tracheophyta</taxon>
        <taxon>Spermatophyta</taxon>
        <taxon>Magnoliopsida</taxon>
        <taxon>eudicotyledons</taxon>
        <taxon>Gunneridae</taxon>
        <taxon>Pentapetalae</taxon>
        <taxon>rosids</taxon>
        <taxon>malvids</taxon>
        <taxon>Brassicales</taxon>
        <taxon>Brassicaceae</taxon>
        <taxon>Brassiceae</taxon>
        <taxon>Brassica</taxon>
    </lineage>
</organism>
<dbReference type="EMBL" id="HG994360">
    <property type="protein sequence ID" value="CAF2090960.1"/>
    <property type="molecule type" value="Genomic_DNA"/>
</dbReference>
<dbReference type="Proteomes" id="UP001295469">
    <property type="component" value="Chromosome A06"/>
</dbReference>
<name>A0A816SQC5_BRANA</name>
<proteinExistence type="predicted"/>
<sequence>MYGCACKAVETHRPCINDLLHNLLNHQSLQKQSSSSQQHLHHLQTTR</sequence>
<evidence type="ECO:0000313" key="1">
    <source>
        <dbReference type="EMBL" id="CAF2090960.1"/>
    </source>
</evidence>
<accession>A0A816SQC5</accession>
<dbReference type="AlphaFoldDB" id="A0A816SQC5"/>
<protein>
    <submittedName>
        <fullName evidence="1">(rape) hypothetical protein</fullName>
    </submittedName>
</protein>
<gene>
    <name evidence="1" type="ORF">DARMORV10_A06P45040.1</name>
</gene>
<reference evidence="1" key="1">
    <citation type="submission" date="2021-01" db="EMBL/GenBank/DDBJ databases">
        <authorList>
            <consortium name="Genoscope - CEA"/>
            <person name="William W."/>
        </authorList>
    </citation>
    <scope>NUCLEOTIDE SEQUENCE</scope>
</reference>